<keyword evidence="3" id="KW-1185">Reference proteome</keyword>
<accession>A0A6L5X8J6</accession>
<organism evidence="2 3">
    <name type="scientific">Porcincola intestinalis</name>
    <dbReference type="NCBI Taxonomy" id="2606632"/>
    <lineage>
        <taxon>Bacteria</taxon>
        <taxon>Bacillati</taxon>
        <taxon>Bacillota</taxon>
        <taxon>Clostridia</taxon>
        <taxon>Lachnospirales</taxon>
        <taxon>Lachnospiraceae</taxon>
        <taxon>Porcincola</taxon>
    </lineage>
</organism>
<feature type="transmembrane region" description="Helical" evidence="1">
    <location>
        <begin position="107"/>
        <end position="132"/>
    </location>
</feature>
<evidence type="ECO:0000313" key="2">
    <source>
        <dbReference type="EMBL" id="MSS15316.1"/>
    </source>
</evidence>
<feature type="transmembrane region" description="Helical" evidence="1">
    <location>
        <begin position="138"/>
        <end position="157"/>
    </location>
</feature>
<dbReference type="Pfam" id="PF07456">
    <property type="entry name" value="Hpre_diP_synt_I"/>
    <property type="match status" value="1"/>
</dbReference>
<proteinExistence type="predicted"/>
<reference evidence="2 3" key="1">
    <citation type="submission" date="2019-08" db="EMBL/GenBank/DDBJ databases">
        <title>In-depth cultivation of the pig gut microbiome towards novel bacterial diversity and tailored functional studies.</title>
        <authorList>
            <person name="Wylensek D."/>
            <person name="Hitch T.C.A."/>
            <person name="Clavel T."/>
        </authorList>
    </citation>
    <scope>NUCLEOTIDE SEQUENCE [LARGE SCALE GENOMIC DNA]</scope>
    <source>
        <strain evidence="2 3">Oil+RF-744-WCA-WT-11</strain>
    </source>
</reference>
<dbReference type="Gene3D" id="1.10.1760.20">
    <property type="match status" value="1"/>
</dbReference>
<feature type="transmembrane region" description="Helical" evidence="1">
    <location>
        <begin position="62"/>
        <end position="77"/>
    </location>
</feature>
<dbReference type="InterPro" id="IPR014535">
    <property type="entry name" value="Hpre_diP_synt_I"/>
</dbReference>
<gene>
    <name evidence="2" type="ORF">FYJ35_09755</name>
</gene>
<keyword evidence="1" id="KW-1133">Transmembrane helix</keyword>
<dbReference type="Proteomes" id="UP000481852">
    <property type="component" value="Unassembled WGS sequence"/>
</dbReference>
<comment type="caution">
    <text evidence="2">The sequence shown here is derived from an EMBL/GenBank/DDBJ whole genome shotgun (WGS) entry which is preliminary data.</text>
</comment>
<name>A0A6L5X8J6_9FIRM</name>
<keyword evidence="1" id="KW-0812">Transmembrane</keyword>
<sequence>MESHGDKIARKVAVSGLLLALAVLFGYVEAIIPVPMPVPGMKLGLANIVIVTILYLAGWKEAIVISALRVLIIGFLFGNLFSISYGLAGTALSILGMALVRKTGRFSVVSVSALGGVLHNCGQILVATLVVIGFPWKWYLPVLMLAGLGAGIVTGFLNRLIVPRVKRLWG</sequence>
<evidence type="ECO:0000256" key="1">
    <source>
        <dbReference type="SAM" id="Phobius"/>
    </source>
</evidence>
<evidence type="ECO:0000313" key="3">
    <source>
        <dbReference type="Proteomes" id="UP000481852"/>
    </source>
</evidence>
<dbReference type="EMBL" id="VULZ01000010">
    <property type="protein sequence ID" value="MSS15316.1"/>
    <property type="molecule type" value="Genomic_DNA"/>
</dbReference>
<dbReference type="PIRSF" id="PIRSF027391">
    <property type="entry name" value="Hpre_diP_synt_I"/>
    <property type="match status" value="1"/>
</dbReference>
<dbReference type="AlphaFoldDB" id="A0A6L5X8J6"/>
<protein>
    <submittedName>
        <fullName evidence="2">Gx transporter family protein</fullName>
    </submittedName>
</protein>
<keyword evidence="1" id="KW-0472">Membrane</keyword>
<dbReference type="InterPro" id="IPR010898">
    <property type="entry name" value="Hpre_diP_synth_I"/>
</dbReference>
<dbReference type="RefSeq" id="WP_154526034.1">
    <property type="nucleotide sequence ID" value="NZ_VULZ01000010.1"/>
</dbReference>